<evidence type="ECO:0000256" key="1">
    <source>
        <dbReference type="SAM" id="Phobius"/>
    </source>
</evidence>
<keyword evidence="1" id="KW-0812">Transmembrane</keyword>
<organism evidence="2">
    <name type="scientific">Diadromus pulchellus ascovirus 4a</name>
    <dbReference type="NCBI Taxonomy" id="158683"/>
    <lineage>
        <taxon>Viruses</taxon>
        <taxon>Varidnaviria</taxon>
        <taxon>Bamfordvirae</taxon>
        <taxon>Nucleocytoviricota</taxon>
        <taxon>Megaviricetes</taxon>
        <taxon>Pimascovirales</taxon>
        <taxon>Pimascovirales incertae sedis</taxon>
        <taxon>Ascoviridae</taxon>
        <taxon>Toursvirus</taxon>
        <taxon>Toursvirus dptv1a</taxon>
    </lineage>
</organism>
<feature type="transmembrane region" description="Helical" evidence="1">
    <location>
        <begin position="94"/>
        <end position="118"/>
    </location>
</feature>
<keyword evidence="1" id="KW-0472">Membrane</keyword>
<sequence length="131" mass="14429">MRQRTNLYIICGMLAAVTGVGVRAASIRQPGLYLRASVCGRSGVDPGQIFATTKDLQGEENRYIELLQPPPSHVRDSSHGDIRVLPIFRYGVDLAAFLITTTSGLLLELMLLGLFVVYPAELERTVETLHM</sequence>
<keyword evidence="1" id="KW-1133">Transmembrane helix</keyword>
<reference evidence="2" key="1">
    <citation type="journal article" date="2000" name="J. Gen. Virol.">
        <title>Phylogenetic position of the Diadromus pulchellus ascovirus DNA polymerase among viruses with large double-stranded DNA genomes.</title>
        <authorList>
            <person name="Stasiak K."/>
            <person name="Demattei M.V."/>
            <person name="Federici B.A."/>
            <person name="Bigot Y."/>
        </authorList>
    </citation>
    <scope>NUCLEOTIDE SEQUENCE</scope>
</reference>
<proteinExistence type="predicted"/>
<accession>Q9DSW0</accession>
<protein>
    <submittedName>
        <fullName evidence="2">Uncharacterized protein</fullName>
    </submittedName>
</protein>
<evidence type="ECO:0000313" key="2">
    <source>
        <dbReference type="EMBL" id="CAC19125.1"/>
    </source>
</evidence>
<dbReference type="EMBL" id="AJ279812">
    <property type="protein sequence ID" value="CAC19125.1"/>
    <property type="molecule type" value="Genomic_DNA"/>
</dbReference>
<name>Q9DSW0_9VIRU</name>